<evidence type="ECO:0000313" key="3">
    <source>
        <dbReference type="Proteomes" id="UP001586593"/>
    </source>
</evidence>
<reference evidence="2 3" key="1">
    <citation type="journal article" date="2024" name="Commun. Biol.">
        <title>Comparative genomic analysis of thermophilic fungi reveals convergent evolutionary adaptations and gene losses.</title>
        <authorList>
            <person name="Steindorff A.S."/>
            <person name="Aguilar-Pontes M.V."/>
            <person name="Robinson A.J."/>
            <person name="Andreopoulos B."/>
            <person name="LaButti K."/>
            <person name="Kuo A."/>
            <person name="Mondo S."/>
            <person name="Riley R."/>
            <person name="Otillar R."/>
            <person name="Haridas S."/>
            <person name="Lipzen A."/>
            <person name="Grimwood J."/>
            <person name="Schmutz J."/>
            <person name="Clum A."/>
            <person name="Reid I.D."/>
            <person name="Moisan M.C."/>
            <person name="Butler G."/>
            <person name="Nguyen T.T.M."/>
            <person name="Dewar K."/>
            <person name="Conant G."/>
            <person name="Drula E."/>
            <person name="Henrissat B."/>
            <person name="Hansel C."/>
            <person name="Singer S."/>
            <person name="Hutchinson M.I."/>
            <person name="de Vries R.P."/>
            <person name="Natvig D.O."/>
            <person name="Powell A.J."/>
            <person name="Tsang A."/>
            <person name="Grigoriev I.V."/>
        </authorList>
    </citation>
    <scope>NUCLEOTIDE SEQUENCE [LARGE SCALE GENOMIC DNA]</scope>
    <source>
        <strain evidence="2 3">ATCC 24622</strain>
    </source>
</reference>
<accession>A0ABR3VTC1</accession>
<gene>
    <name evidence="2" type="ORF">VTK73DRAFT_1533</name>
</gene>
<comment type="caution">
    <text evidence="2">The sequence shown here is derived from an EMBL/GenBank/DDBJ whole genome shotgun (WGS) entry which is preliminary data.</text>
</comment>
<protein>
    <submittedName>
        <fullName evidence="2">Uncharacterized protein</fullName>
    </submittedName>
</protein>
<evidence type="ECO:0000313" key="2">
    <source>
        <dbReference type="EMBL" id="KAL1844906.1"/>
    </source>
</evidence>
<feature type="compositionally biased region" description="Basic and acidic residues" evidence="1">
    <location>
        <begin position="64"/>
        <end position="73"/>
    </location>
</feature>
<dbReference type="EMBL" id="JAZHXJ010001381">
    <property type="protein sequence ID" value="KAL1844906.1"/>
    <property type="molecule type" value="Genomic_DNA"/>
</dbReference>
<feature type="region of interest" description="Disordered" evidence="1">
    <location>
        <begin position="1"/>
        <end position="106"/>
    </location>
</feature>
<name>A0ABR3VTC1_9PEZI</name>
<dbReference type="Proteomes" id="UP001586593">
    <property type="component" value="Unassembled WGS sequence"/>
</dbReference>
<sequence length="106" mass="11104">MAPTTGQQDELKNQESYAGTAPTYVNAQYMRDKGGPHGKNLKEGGFEGEGPGDSINAEPGSEQDPARVAERDMNLSQTKAGRDAGPRQPGAAGEGHPYDALDETSA</sequence>
<evidence type="ECO:0000256" key="1">
    <source>
        <dbReference type="SAM" id="MobiDB-lite"/>
    </source>
</evidence>
<organism evidence="2 3">
    <name type="scientific">Phialemonium thermophilum</name>
    <dbReference type="NCBI Taxonomy" id="223376"/>
    <lineage>
        <taxon>Eukaryota</taxon>
        <taxon>Fungi</taxon>
        <taxon>Dikarya</taxon>
        <taxon>Ascomycota</taxon>
        <taxon>Pezizomycotina</taxon>
        <taxon>Sordariomycetes</taxon>
        <taxon>Sordariomycetidae</taxon>
        <taxon>Cephalothecales</taxon>
        <taxon>Cephalothecaceae</taxon>
        <taxon>Phialemonium</taxon>
    </lineage>
</organism>
<keyword evidence="3" id="KW-1185">Reference proteome</keyword>
<feature type="compositionally biased region" description="Basic and acidic residues" evidence="1">
    <location>
        <begin position="30"/>
        <end position="45"/>
    </location>
</feature>
<proteinExistence type="predicted"/>